<dbReference type="FunFam" id="3.40.50.300:FF:001751">
    <property type="entry name" value="ABC bile acid transporter"/>
    <property type="match status" value="1"/>
</dbReference>
<dbReference type="GO" id="GO:0016887">
    <property type="term" value="F:ATP hydrolysis activity"/>
    <property type="evidence" value="ECO:0007669"/>
    <property type="project" value="InterPro"/>
</dbReference>
<keyword evidence="3 9" id="KW-0812">Transmembrane</keyword>
<feature type="transmembrane region" description="Helical" evidence="9">
    <location>
        <begin position="126"/>
        <end position="150"/>
    </location>
</feature>
<feature type="transmembrane region" description="Helical" evidence="9">
    <location>
        <begin position="627"/>
        <end position="651"/>
    </location>
</feature>
<feature type="transmembrane region" description="Helical" evidence="9">
    <location>
        <begin position="185"/>
        <end position="207"/>
    </location>
</feature>
<sequence length="1603" mass="178198">MSSIISHPISIRAPFSVFFQLLVVWVRERHARSSILSASHAALHMLASSLSITPPIPSLGTFGPQCLGVVGHIPLWTSILTLVLRYALGRSPLWLRYRPQWLRRFNAEELVDTHEIRARKKTLTPWTISLLLLSIVAAVLHGGAVAAVLWQDLVQVRALTQLCLIPVIPNLVSILILLIDRSRTVPGAVLIINAVLFVVQLSILVLVPGIVQLGWLAVITLASGVCLPLVSLIVMANMPLRDPLLGRDGIGKPFTAPSFNERSPEDVITLWQWMTVSWMAPLISIGYKRQLHNEDVWSLMYECQHSRLHLLFRDLTGSVLVRLLKANGLDLITITSLGVLETSIEMAEPVLLKQLLSALTSTSPDTRRAVIYASLTLFGRLVKTQSGVFGIWFQRRTYERARGELITMIYEKTLRRKAFTFPNSQGPSELVAGRQSTESGTSSSTTLTDDESDNSDETLQNEPRQSRLESFTSWWKEKRQQIQRIRAMPLLPNSVDEDGPASTGKILNLLRNDAYEVAQRFWEFPNIFTYPIRFAISVMLVWKILGPAALSGILILIAGMCVNGVFMRIFAHVERVRRGITDVKLQRTSQFVESIRHLRWYDWQNAWLSQIMESRRSELMKRNISNVIMKSIGFVNSLAAYMFPVAGFMAYTLATGKPLTVDIAFPALDLFSMLQNSLRELPGLVMTLMNARVSMVRIERFMLEPDKEDPDEDDALGPPGELEISIKGASFSWPGSARTVLQDVSLECKQGLTVVCGKVGIGKTALLQAILGELDHHGGEKSVPSEMIGYCAQTAWLESMTIRKNILFSTPYDHTRYWQVMEACCLVEDINKFKSRDLTSIGENGVGLSGGQRARVALARAVYSRARILLLDDPIAALDHQTAESILRNLFADKNSPLMAGRLVVFVTHRVDIITQYAYQVVDVVDGGQTKTFNRKELENNQEQLALLAAATAVADEQAAAKALAGHSETINEDDEASEEFMEEEFRAHGGVMASVYWKYVKAGRLWWWASLIISSILFRIAKVAYFWFLKEWGAQYDNDNKNSTSQSFMVQSHNGGYDGHFLVQDLHSGPQRHVTQQTSDSSWIDLGHYLPSPSVDVHPWLFWFGVISMAQVLTQTMSDISLIVIIYKAGKNLFEQAMQRVSNATFRFYDVTPVGRLMNRLTSDMGTVDGQIADQLMQVATYMISWLSSVIIIGTATPLFFVLSIAMTAVFVLVFDRFLPTSQSLRRLETVSLSPLMSNFGTLVEGLTTVRAYRAQPYFQQRIIANCDSFQKMDHIYWSLQAWLQFRFDLLSALTTFALTLTAVYSGLSSGSVGFVLAAASNFVQSTHNLCRRYGEMQMQFVSVERVIELLSLEQEPTGTKKPPAAWPGYNDEIIFDNVTLRYAPGLDAVLHGASFTVPGGANVAVTGRTGSGKTTLALSLLGTMHPDCGTGGTIHIGNVDLASVDKHALRRNITFVAQDPVLFPGTLRDNLDPLSEHSEAERASVLERILGGGGDNTDSSFQFTLDSKVDGGGKNLSQGQRQLIGLGRAILRRSPLVIMDEATASIDAETASYIQRLLKEELKHSTVMTIAHKAEAVRDADFEIVLDRGRVVKAGPRQPSS</sequence>
<dbReference type="PROSITE" id="PS50929">
    <property type="entry name" value="ABC_TM1F"/>
    <property type="match status" value="2"/>
</dbReference>
<evidence type="ECO:0000256" key="8">
    <source>
        <dbReference type="SAM" id="MobiDB-lite"/>
    </source>
</evidence>
<feature type="transmembrane region" description="Helical" evidence="9">
    <location>
        <begin position="213"/>
        <end position="235"/>
    </location>
</feature>
<evidence type="ECO:0000313" key="12">
    <source>
        <dbReference type="EMBL" id="KAK0636601.1"/>
    </source>
</evidence>
<keyword evidence="6 9" id="KW-1133">Transmembrane helix</keyword>
<accession>A0AA39XM65</accession>
<dbReference type="InterPro" id="IPR003439">
    <property type="entry name" value="ABC_transporter-like_ATP-bd"/>
</dbReference>
<feature type="transmembrane region" description="Helical" evidence="9">
    <location>
        <begin position="156"/>
        <end position="178"/>
    </location>
</feature>
<evidence type="ECO:0000256" key="6">
    <source>
        <dbReference type="ARBA" id="ARBA00022989"/>
    </source>
</evidence>
<evidence type="ECO:0000256" key="5">
    <source>
        <dbReference type="ARBA" id="ARBA00022840"/>
    </source>
</evidence>
<organism evidence="12 13">
    <name type="scientific">Bombardia bombarda</name>
    <dbReference type="NCBI Taxonomy" id="252184"/>
    <lineage>
        <taxon>Eukaryota</taxon>
        <taxon>Fungi</taxon>
        <taxon>Dikarya</taxon>
        <taxon>Ascomycota</taxon>
        <taxon>Pezizomycotina</taxon>
        <taxon>Sordariomycetes</taxon>
        <taxon>Sordariomycetidae</taxon>
        <taxon>Sordariales</taxon>
        <taxon>Lasiosphaeriaceae</taxon>
        <taxon>Bombardia</taxon>
    </lineage>
</organism>
<feature type="transmembrane region" description="Helical" evidence="9">
    <location>
        <begin position="1187"/>
        <end position="1216"/>
    </location>
</feature>
<dbReference type="InterPro" id="IPR027417">
    <property type="entry name" value="P-loop_NTPase"/>
</dbReference>
<dbReference type="CDD" id="cd18604">
    <property type="entry name" value="ABC_6TM_VMR1_D2_like"/>
    <property type="match status" value="1"/>
</dbReference>
<name>A0AA39XM65_9PEZI</name>
<feature type="transmembrane region" description="Helical" evidence="9">
    <location>
        <begin position="551"/>
        <end position="571"/>
    </location>
</feature>
<protein>
    <submittedName>
        <fullName evidence="12">Uncharacterized protein</fullName>
    </submittedName>
</protein>
<feature type="domain" description="ABC transporter" evidence="10">
    <location>
        <begin position="724"/>
        <end position="951"/>
    </location>
</feature>
<dbReference type="SUPFAM" id="SSF90123">
    <property type="entry name" value="ABC transporter transmembrane region"/>
    <property type="match status" value="2"/>
</dbReference>
<dbReference type="GO" id="GO:0140359">
    <property type="term" value="F:ABC-type transporter activity"/>
    <property type="evidence" value="ECO:0007669"/>
    <property type="project" value="InterPro"/>
</dbReference>
<dbReference type="GO" id="GO:0005524">
    <property type="term" value="F:ATP binding"/>
    <property type="evidence" value="ECO:0007669"/>
    <property type="project" value="UniProtKB-KW"/>
</dbReference>
<dbReference type="InterPro" id="IPR003593">
    <property type="entry name" value="AAA+_ATPase"/>
</dbReference>
<dbReference type="SUPFAM" id="SSF52540">
    <property type="entry name" value="P-loop containing nucleoside triphosphate hydrolases"/>
    <property type="match status" value="2"/>
</dbReference>
<dbReference type="Gene3D" id="1.20.1560.10">
    <property type="entry name" value="ABC transporter type 1, transmembrane domain"/>
    <property type="match status" value="3"/>
</dbReference>
<dbReference type="CDD" id="cd18596">
    <property type="entry name" value="ABC_6TM_VMR1_D1_like"/>
    <property type="match status" value="1"/>
</dbReference>
<feature type="transmembrane region" description="Helical" evidence="9">
    <location>
        <begin position="62"/>
        <end position="88"/>
    </location>
</feature>
<dbReference type="PANTHER" id="PTHR24223">
    <property type="entry name" value="ATP-BINDING CASSETTE SUB-FAMILY C"/>
    <property type="match status" value="1"/>
</dbReference>
<evidence type="ECO:0000256" key="1">
    <source>
        <dbReference type="ARBA" id="ARBA00004370"/>
    </source>
</evidence>
<dbReference type="InterPro" id="IPR017871">
    <property type="entry name" value="ABC_transporter-like_CS"/>
</dbReference>
<evidence type="ECO:0000256" key="2">
    <source>
        <dbReference type="ARBA" id="ARBA00022448"/>
    </source>
</evidence>
<dbReference type="Gene3D" id="3.40.50.300">
    <property type="entry name" value="P-loop containing nucleotide triphosphate hydrolases"/>
    <property type="match status" value="2"/>
</dbReference>
<dbReference type="EMBL" id="JAULSR010000001">
    <property type="protein sequence ID" value="KAK0636601.1"/>
    <property type="molecule type" value="Genomic_DNA"/>
</dbReference>
<dbReference type="Pfam" id="PF00005">
    <property type="entry name" value="ABC_tran"/>
    <property type="match status" value="2"/>
</dbReference>
<proteinExistence type="predicted"/>
<feature type="domain" description="ABC transporter" evidence="10">
    <location>
        <begin position="1375"/>
        <end position="1603"/>
    </location>
</feature>
<keyword evidence="2" id="KW-0813">Transport</keyword>
<dbReference type="PANTHER" id="PTHR24223:SF415">
    <property type="entry name" value="FI20190P1"/>
    <property type="match status" value="1"/>
</dbReference>
<dbReference type="FunFam" id="3.40.50.300:FF:001577">
    <property type="entry name" value="ABC bile acid transporter"/>
    <property type="match status" value="1"/>
</dbReference>
<dbReference type="SMART" id="SM00382">
    <property type="entry name" value="AAA"/>
    <property type="match status" value="2"/>
</dbReference>
<feature type="region of interest" description="Disordered" evidence="8">
    <location>
        <begin position="425"/>
        <end position="465"/>
    </location>
</feature>
<reference evidence="12" key="1">
    <citation type="submission" date="2023-06" db="EMBL/GenBank/DDBJ databases">
        <title>Genome-scale phylogeny and comparative genomics of the fungal order Sordariales.</title>
        <authorList>
            <consortium name="Lawrence Berkeley National Laboratory"/>
            <person name="Hensen N."/>
            <person name="Bonometti L."/>
            <person name="Westerberg I."/>
            <person name="Brannstrom I.O."/>
            <person name="Guillou S."/>
            <person name="Cros-Aarteil S."/>
            <person name="Calhoun S."/>
            <person name="Haridas S."/>
            <person name="Kuo A."/>
            <person name="Mondo S."/>
            <person name="Pangilinan J."/>
            <person name="Riley R."/>
            <person name="LaButti K."/>
            <person name="Andreopoulos B."/>
            <person name="Lipzen A."/>
            <person name="Chen C."/>
            <person name="Yanf M."/>
            <person name="Daum C."/>
            <person name="Ng V."/>
            <person name="Clum A."/>
            <person name="Steindorff A."/>
            <person name="Ohm R."/>
            <person name="Martin F."/>
            <person name="Silar P."/>
            <person name="Natvig D."/>
            <person name="Lalanne C."/>
            <person name="Gautier V."/>
            <person name="Ament-velasquez S.L."/>
            <person name="Kruys A."/>
            <person name="Hutchinson M.I."/>
            <person name="Powell A.J."/>
            <person name="Barry K."/>
            <person name="Miller A.N."/>
            <person name="Grigoriev I.V."/>
            <person name="Debuchy R."/>
            <person name="Gladieux P."/>
            <person name="Thoren M.H."/>
            <person name="Johannesson H."/>
        </authorList>
    </citation>
    <scope>NUCLEOTIDE SEQUENCE</scope>
    <source>
        <strain evidence="12">SMH3391-2</strain>
    </source>
</reference>
<dbReference type="PROSITE" id="PS00211">
    <property type="entry name" value="ABC_TRANSPORTER_1"/>
    <property type="match status" value="2"/>
</dbReference>
<dbReference type="InterPro" id="IPR011527">
    <property type="entry name" value="ABC1_TM_dom"/>
</dbReference>
<keyword evidence="7 9" id="KW-0472">Membrane</keyword>
<evidence type="ECO:0000256" key="7">
    <source>
        <dbReference type="ARBA" id="ARBA00023136"/>
    </source>
</evidence>
<feature type="transmembrane region" description="Helical" evidence="9">
    <location>
        <begin position="1006"/>
        <end position="1029"/>
    </location>
</feature>
<keyword evidence="5" id="KW-0067">ATP-binding</keyword>
<evidence type="ECO:0000259" key="11">
    <source>
        <dbReference type="PROSITE" id="PS50929"/>
    </source>
</evidence>
<dbReference type="Pfam" id="PF00664">
    <property type="entry name" value="ABC_membrane"/>
    <property type="match status" value="2"/>
</dbReference>
<evidence type="ECO:0000256" key="4">
    <source>
        <dbReference type="ARBA" id="ARBA00022741"/>
    </source>
</evidence>
<keyword evidence="4" id="KW-0547">Nucleotide-binding</keyword>
<comment type="caution">
    <text evidence="12">The sequence shown here is derived from an EMBL/GenBank/DDBJ whole genome shotgun (WGS) entry which is preliminary data.</text>
</comment>
<dbReference type="CDD" id="cd03244">
    <property type="entry name" value="ABCC_MRP_domain2"/>
    <property type="match status" value="1"/>
</dbReference>
<dbReference type="InterPro" id="IPR036640">
    <property type="entry name" value="ABC1_TM_sf"/>
</dbReference>
<feature type="compositionally biased region" description="Low complexity" evidence="8">
    <location>
        <begin position="436"/>
        <end position="447"/>
    </location>
</feature>
<gene>
    <name evidence="12" type="ORF">B0T17DRAFT_85446</name>
</gene>
<dbReference type="CDD" id="cd03250">
    <property type="entry name" value="ABCC_MRP_domain1"/>
    <property type="match status" value="1"/>
</dbReference>
<evidence type="ECO:0000256" key="9">
    <source>
        <dbReference type="SAM" id="Phobius"/>
    </source>
</evidence>
<evidence type="ECO:0000256" key="3">
    <source>
        <dbReference type="ARBA" id="ARBA00022692"/>
    </source>
</evidence>
<evidence type="ECO:0000313" key="13">
    <source>
        <dbReference type="Proteomes" id="UP001174934"/>
    </source>
</evidence>
<dbReference type="GO" id="GO:0016020">
    <property type="term" value="C:membrane"/>
    <property type="evidence" value="ECO:0007669"/>
    <property type="project" value="UniProtKB-SubCell"/>
</dbReference>
<dbReference type="Proteomes" id="UP001174934">
    <property type="component" value="Unassembled WGS sequence"/>
</dbReference>
<evidence type="ECO:0000259" key="10">
    <source>
        <dbReference type="PROSITE" id="PS50893"/>
    </source>
</evidence>
<feature type="domain" description="ABC transmembrane type-1" evidence="11">
    <location>
        <begin position="1101"/>
        <end position="1340"/>
    </location>
</feature>
<keyword evidence="13" id="KW-1185">Reference proteome</keyword>
<feature type="domain" description="ABC transmembrane type-1" evidence="11">
    <location>
        <begin position="332"/>
        <end position="690"/>
    </location>
</feature>
<dbReference type="PROSITE" id="PS50893">
    <property type="entry name" value="ABC_TRANSPORTER_2"/>
    <property type="match status" value="2"/>
</dbReference>
<comment type="subcellular location">
    <subcellularLocation>
        <location evidence="1">Membrane</location>
    </subcellularLocation>
</comment>
<dbReference type="InterPro" id="IPR050173">
    <property type="entry name" value="ABC_transporter_C-like"/>
</dbReference>